<dbReference type="InterPro" id="IPR035901">
    <property type="entry name" value="GIY-YIG_endonuc_sf"/>
</dbReference>
<keyword evidence="6 7" id="KW-0742">SOS response</keyword>
<comment type="function">
    <text evidence="7">The UvrABC repair system catalyzes the recognition and processing of DNA lesions. UvrC both incises the 5' and 3' sides of the lesion. The N-terminal half is responsible for the 3' incision and the C-terminal half is responsible for the 5' incision.</text>
</comment>
<dbReference type="InterPro" id="IPR010994">
    <property type="entry name" value="RuvA_2-like"/>
</dbReference>
<proteinExistence type="inferred from homology"/>
<dbReference type="NCBIfam" id="NF001824">
    <property type="entry name" value="PRK00558.1-5"/>
    <property type="match status" value="1"/>
</dbReference>
<dbReference type="Gene3D" id="1.10.150.20">
    <property type="entry name" value="5' to 3' exonuclease, C-terminal subdomain"/>
    <property type="match status" value="1"/>
</dbReference>
<dbReference type="PANTHER" id="PTHR30562:SF1">
    <property type="entry name" value="UVRABC SYSTEM PROTEIN C"/>
    <property type="match status" value="1"/>
</dbReference>
<evidence type="ECO:0000256" key="6">
    <source>
        <dbReference type="ARBA" id="ARBA00023236"/>
    </source>
</evidence>
<evidence type="ECO:0000256" key="3">
    <source>
        <dbReference type="ARBA" id="ARBA00022769"/>
    </source>
</evidence>
<dbReference type="GO" id="GO:0009432">
    <property type="term" value="P:SOS response"/>
    <property type="evidence" value="ECO:0007669"/>
    <property type="project" value="UniProtKB-UniRule"/>
</dbReference>
<dbReference type="GO" id="GO:0005737">
    <property type="term" value="C:cytoplasm"/>
    <property type="evidence" value="ECO:0007669"/>
    <property type="project" value="UniProtKB-SubCell"/>
</dbReference>
<dbReference type="InterPro" id="IPR001162">
    <property type="entry name" value="UvrC_RNase_H_dom"/>
</dbReference>
<dbReference type="Pfam" id="PF01541">
    <property type="entry name" value="GIY-YIG"/>
    <property type="match status" value="1"/>
</dbReference>
<evidence type="ECO:0000256" key="5">
    <source>
        <dbReference type="ARBA" id="ARBA00023204"/>
    </source>
</evidence>
<dbReference type="FunFam" id="1.10.150.20:FF:000005">
    <property type="entry name" value="UvrABC system protein C"/>
    <property type="match status" value="1"/>
</dbReference>
<evidence type="ECO:0000259" key="8">
    <source>
        <dbReference type="PROSITE" id="PS50151"/>
    </source>
</evidence>
<dbReference type="SUPFAM" id="SSF47781">
    <property type="entry name" value="RuvA domain 2-like"/>
    <property type="match status" value="1"/>
</dbReference>
<keyword evidence="3 7" id="KW-0228">DNA excision</keyword>
<dbReference type="InterPro" id="IPR003583">
    <property type="entry name" value="Hlx-hairpin-Hlx_DNA-bd_motif"/>
</dbReference>
<dbReference type="Gene3D" id="3.30.420.340">
    <property type="entry name" value="UvrC, RNAse H endonuclease domain"/>
    <property type="match status" value="1"/>
</dbReference>
<protein>
    <recommendedName>
        <fullName evidence="7">UvrABC system protein C</fullName>
        <shortName evidence="7">Protein UvrC</shortName>
    </recommendedName>
    <alternativeName>
        <fullName evidence="7">Excinuclease ABC subunit C</fullName>
    </alternativeName>
</protein>
<evidence type="ECO:0000259" key="10">
    <source>
        <dbReference type="PROSITE" id="PS50165"/>
    </source>
</evidence>
<dbReference type="Pfam" id="PF02151">
    <property type="entry name" value="UVR"/>
    <property type="match status" value="1"/>
</dbReference>
<dbReference type="PANTHER" id="PTHR30562">
    <property type="entry name" value="UVRC/OXIDOREDUCTASE"/>
    <property type="match status" value="1"/>
</dbReference>
<dbReference type="InterPro" id="IPR036876">
    <property type="entry name" value="UVR_dom_sf"/>
</dbReference>
<dbReference type="AlphaFoldDB" id="A0A8J6NSR7"/>
<dbReference type="InterPro" id="IPR001943">
    <property type="entry name" value="UVR_dom"/>
</dbReference>
<keyword evidence="4 7" id="KW-0267">Excision nuclease</keyword>
<dbReference type="InterPro" id="IPR000305">
    <property type="entry name" value="GIY-YIG_endonuc"/>
</dbReference>
<dbReference type="GO" id="GO:0003677">
    <property type="term" value="F:DNA binding"/>
    <property type="evidence" value="ECO:0007669"/>
    <property type="project" value="UniProtKB-UniRule"/>
</dbReference>
<reference evidence="11 12" key="1">
    <citation type="submission" date="2020-08" db="EMBL/GenBank/DDBJ databases">
        <title>Bridging the membrane lipid divide: bacteria of the FCB group superphylum have the potential to synthesize archaeal ether lipids.</title>
        <authorList>
            <person name="Villanueva L."/>
            <person name="Von Meijenfeldt F.A.B."/>
            <person name="Westbye A.B."/>
            <person name="Yadav S."/>
            <person name="Hopmans E.C."/>
            <person name="Dutilh B.E."/>
            <person name="Sinninghe Damste J.S."/>
        </authorList>
    </citation>
    <scope>NUCLEOTIDE SEQUENCE [LARGE SCALE GENOMIC DNA]</scope>
    <source>
        <strain evidence="11">NIOZ-UU30</strain>
    </source>
</reference>
<evidence type="ECO:0000313" key="11">
    <source>
        <dbReference type="EMBL" id="MBC8361527.1"/>
    </source>
</evidence>
<dbReference type="InterPro" id="IPR004791">
    <property type="entry name" value="UvrC"/>
</dbReference>
<accession>A0A8J6NSR7</accession>
<dbReference type="InterPro" id="IPR038476">
    <property type="entry name" value="UvrC_RNase_H_dom_sf"/>
</dbReference>
<gene>
    <name evidence="7 11" type="primary">uvrC</name>
    <name evidence="11" type="ORF">H8E23_09030</name>
</gene>
<dbReference type="GO" id="GO:0009381">
    <property type="term" value="F:excinuclease ABC activity"/>
    <property type="evidence" value="ECO:0007669"/>
    <property type="project" value="UniProtKB-UniRule"/>
</dbReference>
<dbReference type="PROSITE" id="PS50164">
    <property type="entry name" value="GIY_YIG"/>
    <property type="match status" value="1"/>
</dbReference>
<dbReference type="Proteomes" id="UP000603434">
    <property type="component" value="Unassembled WGS sequence"/>
</dbReference>
<dbReference type="Pfam" id="PF22920">
    <property type="entry name" value="UvrC_RNaseH"/>
    <property type="match status" value="1"/>
</dbReference>
<dbReference type="SMART" id="SM00465">
    <property type="entry name" value="GIYc"/>
    <property type="match status" value="1"/>
</dbReference>
<evidence type="ECO:0000313" key="12">
    <source>
        <dbReference type="Proteomes" id="UP000603434"/>
    </source>
</evidence>
<dbReference type="FunFam" id="3.40.1440.10:FF:000001">
    <property type="entry name" value="UvrABC system protein C"/>
    <property type="match status" value="1"/>
</dbReference>
<evidence type="ECO:0000259" key="9">
    <source>
        <dbReference type="PROSITE" id="PS50164"/>
    </source>
</evidence>
<comment type="similarity">
    <text evidence="7">Belongs to the UvrC family.</text>
</comment>
<dbReference type="Gene3D" id="4.10.860.10">
    <property type="entry name" value="UVR domain"/>
    <property type="match status" value="1"/>
</dbReference>
<feature type="domain" description="UvrC family homology region profile" evidence="10">
    <location>
        <begin position="269"/>
        <end position="491"/>
    </location>
</feature>
<dbReference type="SMART" id="SM00278">
    <property type="entry name" value="HhH1"/>
    <property type="match status" value="2"/>
</dbReference>
<dbReference type="NCBIfam" id="TIGR00194">
    <property type="entry name" value="uvrC"/>
    <property type="match status" value="1"/>
</dbReference>
<keyword evidence="2 7" id="KW-0227">DNA damage</keyword>
<dbReference type="Gene3D" id="3.40.1440.10">
    <property type="entry name" value="GIY-YIG endonuclease"/>
    <property type="match status" value="1"/>
</dbReference>
<comment type="subcellular location">
    <subcellularLocation>
        <location evidence="7">Cytoplasm</location>
    </subcellularLocation>
</comment>
<dbReference type="EMBL" id="JACNJH010000135">
    <property type="protein sequence ID" value="MBC8361527.1"/>
    <property type="molecule type" value="Genomic_DNA"/>
</dbReference>
<dbReference type="InterPro" id="IPR047296">
    <property type="entry name" value="GIY-YIG_UvrC_Cho"/>
</dbReference>
<organism evidence="11 12">
    <name type="scientific">Candidatus Desulfatibia profunda</name>
    <dbReference type="NCBI Taxonomy" id="2841695"/>
    <lineage>
        <taxon>Bacteria</taxon>
        <taxon>Pseudomonadati</taxon>
        <taxon>Thermodesulfobacteriota</taxon>
        <taxon>Desulfobacteria</taxon>
        <taxon>Desulfobacterales</taxon>
        <taxon>Desulfobacterales incertae sedis</taxon>
        <taxon>Candidatus Desulfatibia</taxon>
    </lineage>
</organism>
<dbReference type="GO" id="GO:0006289">
    <property type="term" value="P:nucleotide-excision repair"/>
    <property type="evidence" value="ECO:0007669"/>
    <property type="project" value="UniProtKB-UniRule"/>
</dbReference>
<comment type="subunit">
    <text evidence="7">Interacts with UvrB in an incision complex.</text>
</comment>
<sequence>MKPQADSESLVSGIQEKLSRVSRGPGVYIMKDVCDNVIYVGKARNLKKRLASYFSGFDSSSSPRQLDMKTGILLKKIADFDTILTRTEKEALILESNLIKRHKPRYNVILKDDKRYPSLRLDIKNGYPDLTVARKLEKDGALYFGPYASASAVRQTLKIVHKTFQLRKCKRKSFQNRTRPCLNYQIGACLAPCCLDVDQIKYQEVVKEVILFLNGKTPELIQKIKKEMVAAAAMQDFEKAAVFRDKMFALEKILEKQVAVTTDFMDRDVLAVARTAGSALITLLVVRGGFLLGTRHFSFPETIATEAEMIGTFIRQYYEKIPFVPKEILVPISIEDVSLLAELLSDIKGQKVRILRPQRGEKARLVNMAIQNAENSLKDITASELIDRDLLAGLQQRLKLNRLPERIECIDNSNISGKEAVAAVVVFEKAKPMTSAYRRFRIKTVAAHNDYGYLTEVMQRRFGKGEKSKPYPDILLVDGGKGQLNIAVAVLKELKLDGKFEILSIAKKDEKKGETLDKIYRPGQANPVNLGREGHLLLFLQRIRDEAHRFAISFHRKRRSMTFMHSVLDTIPGIGPKRKKVLLKHFGSINRIRAATLEELSAVPGMNRKVAENIITRLAHEELI</sequence>
<dbReference type="CDD" id="cd10434">
    <property type="entry name" value="GIY-YIG_UvrC_Cho"/>
    <property type="match status" value="1"/>
</dbReference>
<evidence type="ECO:0000256" key="2">
    <source>
        <dbReference type="ARBA" id="ARBA00022763"/>
    </source>
</evidence>
<evidence type="ECO:0000256" key="1">
    <source>
        <dbReference type="ARBA" id="ARBA00022490"/>
    </source>
</evidence>
<feature type="domain" description="UVR" evidence="8">
    <location>
        <begin position="218"/>
        <end position="253"/>
    </location>
</feature>
<dbReference type="GO" id="GO:0009380">
    <property type="term" value="C:excinuclease repair complex"/>
    <property type="evidence" value="ECO:0007669"/>
    <property type="project" value="InterPro"/>
</dbReference>
<dbReference type="SUPFAM" id="SSF82771">
    <property type="entry name" value="GIY-YIG endonuclease"/>
    <property type="match status" value="1"/>
</dbReference>
<dbReference type="PROSITE" id="PS50165">
    <property type="entry name" value="UVRC"/>
    <property type="match status" value="1"/>
</dbReference>
<feature type="domain" description="GIY-YIG" evidence="9">
    <location>
        <begin position="23"/>
        <end position="108"/>
    </location>
</feature>
<dbReference type="HAMAP" id="MF_00203">
    <property type="entry name" value="UvrC"/>
    <property type="match status" value="1"/>
</dbReference>
<dbReference type="InterPro" id="IPR050066">
    <property type="entry name" value="UvrABC_protein_C"/>
</dbReference>
<keyword evidence="5 7" id="KW-0234">DNA repair</keyword>
<dbReference type="Pfam" id="PF08459">
    <property type="entry name" value="UvrC_RNaseH_dom"/>
    <property type="match status" value="1"/>
</dbReference>
<comment type="caution">
    <text evidence="11">The sequence shown here is derived from an EMBL/GenBank/DDBJ whole genome shotgun (WGS) entry which is preliminary data.</text>
</comment>
<dbReference type="Pfam" id="PF14520">
    <property type="entry name" value="HHH_5"/>
    <property type="match status" value="1"/>
</dbReference>
<evidence type="ECO:0000256" key="4">
    <source>
        <dbReference type="ARBA" id="ARBA00022881"/>
    </source>
</evidence>
<dbReference type="PROSITE" id="PS50151">
    <property type="entry name" value="UVR"/>
    <property type="match status" value="1"/>
</dbReference>
<keyword evidence="1 7" id="KW-0963">Cytoplasm</keyword>
<name>A0A8J6NSR7_9BACT</name>
<dbReference type="SUPFAM" id="SSF46600">
    <property type="entry name" value="C-terminal UvrC-binding domain of UvrB"/>
    <property type="match status" value="1"/>
</dbReference>
<evidence type="ECO:0000256" key="7">
    <source>
        <dbReference type="HAMAP-Rule" id="MF_00203"/>
    </source>
</evidence>